<dbReference type="SUPFAM" id="SSF53720">
    <property type="entry name" value="ALDH-like"/>
    <property type="match status" value="1"/>
</dbReference>
<dbReference type="Gene3D" id="3.40.605.10">
    <property type="entry name" value="Aldehyde Dehydrogenase, Chain A, domain 1"/>
    <property type="match status" value="1"/>
</dbReference>
<evidence type="ECO:0000259" key="3">
    <source>
        <dbReference type="Pfam" id="PF00171"/>
    </source>
</evidence>
<dbReference type="EMBL" id="SACN01000001">
    <property type="protein sequence ID" value="RVT92953.1"/>
    <property type="molecule type" value="Genomic_DNA"/>
</dbReference>
<dbReference type="FunFam" id="3.40.605.10:FF:000005">
    <property type="entry name" value="Succinate-semialdehyde dehydrogenase I"/>
    <property type="match status" value="1"/>
</dbReference>
<dbReference type="InterPro" id="IPR016160">
    <property type="entry name" value="Ald_DH_CS_CYS"/>
</dbReference>
<dbReference type="Gene3D" id="3.40.309.10">
    <property type="entry name" value="Aldehyde Dehydrogenase, Chain A, domain 2"/>
    <property type="match status" value="1"/>
</dbReference>
<keyword evidence="2" id="KW-0560">Oxidoreductase</keyword>
<dbReference type="InterPro" id="IPR015590">
    <property type="entry name" value="Aldehyde_DH_dom"/>
</dbReference>
<reference evidence="4 5" key="1">
    <citation type="submission" date="2019-01" db="EMBL/GenBank/DDBJ databases">
        <authorList>
            <person name="Chen W.-M."/>
        </authorList>
    </citation>
    <scope>NUCLEOTIDE SEQUENCE [LARGE SCALE GENOMIC DNA]</scope>
    <source>
        <strain evidence="4 5">CCP-7</strain>
    </source>
</reference>
<accession>A0A437M5T0</accession>
<dbReference type="CDD" id="cd07103">
    <property type="entry name" value="ALDH_F5_SSADH_GabD"/>
    <property type="match status" value="1"/>
</dbReference>
<dbReference type="PROSITE" id="PS00070">
    <property type="entry name" value="ALDEHYDE_DEHYDR_CYS"/>
    <property type="match status" value="1"/>
</dbReference>
<dbReference type="InterPro" id="IPR050740">
    <property type="entry name" value="Aldehyde_DH_Superfamily"/>
</dbReference>
<evidence type="ECO:0000313" key="5">
    <source>
        <dbReference type="Proteomes" id="UP000282971"/>
    </source>
</evidence>
<comment type="similarity">
    <text evidence="1">Belongs to the aldehyde dehydrogenase family.</text>
</comment>
<dbReference type="Pfam" id="PF00171">
    <property type="entry name" value="Aldedh"/>
    <property type="match status" value="1"/>
</dbReference>
<keyword evidence="5" id="KW-1185">Reference proteome</keyword>
<dbReference type="GO" id="GO:0009450">
    <property type="term" value="P:gamma-aminobutyric acid catabolic process"/>
    <property type="evidence" value="ECO:0007669"/>
    <property type="project" value="TreeGrafter"/>
</dbReference>
<dbReference type="Proteomes" id="UP000282971">
    <property type="component" value="Unassembled WGS sequence"/>
</dbReference>
<gene>
    <name evidence="4" type="ORF">EOD43_03330</name>
</gene>
<dbReference type="FunFam" id="3.40.309.10:FF:000004">
    <property type="entry name" value="Succinate-semialdehyde dehydrogenase I"/>
    <property type="match status" value="1"/>
</dbReference>
<dbReference type="InterPro" id="IPR016163">
    <property type="entry name" value="Ald_DH_C"/>
</dbReference>
<dbReference type="InterPro" id="IPR016161">
    <property type="entry name" value="Ald_DH/histidinol_DH"/>
</dbReference>
<dbReference type="GO" id="GO:0004777">
    <property type="term" value="F:succinate-semialdehyde dehydrogenase (NAD+) activity"/>
    <property type="evidence" value="ECO:0007669"/>
    <property type="project" value="TreeGrafter"/>
</dbReference>
<dbReference type="PANTHER" id="PTHR43353">
    <property type="entry name" value="SUCCINATE-SEMIALDEHYDE DEHYDROGENASE, MITOCHONDRIAL"/>
    <property type="match status" value="1"/>
</dbReference>
<organism evidence="4 5">
    <name type="scientific">Sphingomonas crocodyli</name>
    <dbReference type="NCBI Taxonomy" id="1979270"/>
    <lineage>
        <taxon>Bacteria</taxon>
        <taxon>Pseudomonadati</taxon>
        <taxon>Pseudomonadota</taxon>
        <taxon>Alphaproteobacteria</taxon>
        <taxon>Sphingomonadales</taxon>
        <taxon>Sphingomonadaceae</taxon>
        <taxon>Sphingomonas</taxon>
    </lineage>
</organism>
<sequence length="490" mass="51932">MVAHNLQQSVGRDWRHVVRQSAYVAGRWIKGSDETIVVRNPATNEIVGHVPCLSTTDVDQAIIAAQGALPGWAGLLPRQRGDILMRWHDLIIAEAEPLAALMTAEQGKPLDEARGEIAYGASFIRWFAEEASRIYGEVIPAHLPSRKMMVQKEPVGVVALVTPWNFPSAMLTRKAAAALAAGCTAIAVPSIETPFSALILAELAEEAGLPPGVLSVLTGDPETIVGHLCDSDIVRALSFTGSTAIGRKLFARCAQTMKRVSLELGGHAPFLVFPDADVEVAAEAAVAAKFATSGQDCLAANRIFVHQDILPEFAEAFARRTAALSVADGFSPGAVIGPLINVNAVAKSQAHVDDALAKGARLLVGGQPHPLGGAFFTPTVLADVVPGMAIMSEETFGPVAAIIGFSDEAEVIKAANDSEYGLVAYVYTRDVSRAWRVTDALQYGMVAMNTERLTGAPIPFGGIKHSGLGREGSRHGIEEFLNQKYICMGA</sequence>
<evidence type="ECO:0000256" key="2">
    <source>
        <dbReference type="ARBA" id="ARBA00023002"/>
    </source>
</evidence>
<feature type="domain" description="Aldehyde dehydrogenase" evidence="3">
    <location>
        <begin position="28"/>
        <end position="486"/>
    </location>
</feature>
<dbReference type="OrthoDB" id="9802947at2"/>
<dbReference type="GO" id="GO:0005829">
    <property type="term" value="C:cytosol"/>
    <property type="evidence" value="ECO:0007669"/>
    <property type="project" value="TreeGrafter"/>
</dbReference>
<dbReference type="InterPro" id="IPR016162">
    <property type="entry name" value="Ald_DH_N"/>
</dbReference>
<comment type="caution">
    <text evidence="4">The sequence shown here is derived from an EMBL/GenBank/DDBJ whole genome shotgun (WGS) entry which is preliminary data.</text>
</comment>
<name>A0A437M5T0_9SPHN</name>
<protein>
    <submittedName>
        <fullName evidence="4">NAD-dependent succinate-semialdehyde dehydrogenase</fullName>
    </submittedName>
</protein>
<proteinExistence type="inferred from homology"/>
<dbReference type="PANTHER" id="PTHR43353:SF5">
    <property type="entry name" value="SUCCINATE-SEMIALDEHYDE DEHYDROGENASE, MITOCHONDRIAL"/>
    <property type="match status" value="1"/>
</dbReference>
<evidence type="ECO:0000256" key="1">
    <source>
        <dbReference type="ARBA" id="ARBA00009986"/>
    </source>
</evidence>
<evidence type="ECO:0000313" key="4">
    <source>
        <dbReference type="EMBL" id="RVT92953.1"/>
    </source>
</evidence>
<dbReference type="RefSeq" id="WP_127741077.1">
    <property type="nucleotide sequence ID" value="NZ_SACN01000001.1"/>
</dbReference>
<dbReference type="AlphaFoldDB" id="A0A437M5T0"/>